<evidence type="ECO:0000313" key="2">
    <source>
        <dbReference type="EMBL" id="EHK96249.1"/>
    </source>
</evidence>
<accession>H0EYY1</accession>
<dbReference type="Gene3D" id="2.30.180.10">
    <property type="entry name" value="FAS1 domain"/>
    <property type="match status" value="2"/>
</dbReference>
<feature type="domain" description="FAS1" evidence="1">
    <location>
        <begin position="199"/>
        <end position="326"/>
    </location>
</feature>
<sequence>MMLPHNSEFLTPTSSTFQLPVKQQSHLHTVKMQLKSCLPLALGAIASAQSLTDVLANNTAELSTLISLLSAQPAIVSALGSASDITILAPNNAAFAAFLATPEGTAAGGDPSTVAALLTYHVVNGTFYASDFSSTPAFAPTLLSNTTFTNVTGGQVVEAVSDGTNVTILSGLLAESKVVAANLNFTGGTVHVIDKVLTIPQAAGATAVTAGLTNLVGALTRADLVNAVQGLSDVTIFAPSNAAFDAIGSATANLSVADLAGILTYHVVNGTVGYSSALTNTSLTALNGGSIDIRIEGENVFVNSAKVVTPNVLIANGVVHVIDNVLNPNPASGSATSTGVAFPGATSVSSTVFTEAPTPSTTLAGAGATPTSSGAASSSLSAGAAGRAFPTGAIEMAALLGGAGVLMNL</sequence>
<dbReference type="InterPro" id="IPR050904">
    <property type="entry name" value="Adhesion/Biosynth-related"/>
</dbReference>
<dbReference type="SUPFAM" id="SSF82153">
    <property type="entry name" value="FAS1 domain"/>
    <property type="match status" value="2"/>
</dbReference>
<dbReference type="AlphaFoldDB" id="H0EYY1"/>
<evidence type="ECO:0000259" key="1">
    <source>
        <dbReference type="PROSITE" id="PS50213"/>
    </source>
</evidence>
<dbReference type="GO" id="GO:0000329">
    <property type="term" value="C:fungal-type vacuole membrane"/>
    <property type="evidence" value="ECO:0007669"/>
    <property type="project" value="TreeGrafter"/>
</dbReference>
<dbReference type="Proteomes" id="UP000005446">
    <property type="component" value="Unassembled WGS sequence"/>
</dbReference>
<feature type="domain" description="FAS1" evidence="1">
    <location>
        <begin position="49"/>
        <end position="197"/>
    </location>
</feature>
<dbReference type="PANTHER" id="PTHR10900">
    <property type="entry name" value="PERIOSTIN-RELATED"/>
    <property type="match status" value="1"/>
</dbReference>
<dbReference type="PROSITE" id="PS50213">
    <property type="entry name" value="FAS1"/>
    <property type="match status" value="2"/>
</dbReference>
<evidence type="ECO:0000313" key="3">
    <source>
        <dbReference type="Proteomes" id="UP000005446"/>
    </source>
</evidence>
<keyword evidence="3" id="KW-1185">Reference proteome</keyword>
<dbReference type="SMART" id="SM00554">
    <property type="entry name" value="FAS1"/>
    <property type="match status" value="2"/>
</dbReference>
<comment type="caution">
    <text evidence="2">The sequence shown here is derived from an EMBL/GenBank/DDBJ whole genome shotgun (WGS) entry which is preliminary data.</text>
</comment>
<dbReference type="FunFam" id="2.30.180.10:FF:000032">
    <property type="entry name" value="Fasciclin domain-containing protein, putative"/>
    <property type="match status" value="1"/>
</dbReference>
<name>H0EYY1_GLAL7</name>
<protein>
    <submittedName>
        <fullName evidence="2">Putative Periostin</fullName>
    </submittedName>
</protein>
<dbReference type="Pfam" id="PF02469">
    <property type="entry name" value="Fasciclin"/>
    <property type="match status" value="2"/>
</dbReference>
<dbReference type="InterPro" id="IPR000782">
    <property type="entry name" value="FAS1_domain"/>
</dbReference>
<dbReference type="EMBL" id="AGUE01000263">
    <property type="protein sequence ID" value="EHK96249.1"/>
    <property type="molecule type" value="Genomic_DNA"/>
</dbReference>
<gene>
    <name evidence="2" type="ORF">M7I_8043</name>
</gene>
<dbReference type="InterPro" id="IPR036378">
    <property type="entry name" value="FAS1_dom_sf"/>
</dbReference>
<organism evidence="2 3">
    <name type="scientific">Glarea lozoyensis (strain ATCC 74030 / MF5533)</name>
    <dbReference type="NCBI Taxonomy" id="1104152"/>
    <lineage>
        <taxon>Eukaryota</taxon>
        <taxon>Fungi</taxon>
        <taxon>Dikarya</taxon>
        <taxon>Ascomycota</taxon>
        <taxon>Pezizomycotina</taxon>
        <taxon>Leotiomycetes</taxon>
        <taxon>Helotiales</taxon>
        <taxon>Helotiaceae</taxon>
        <taxon>Glarea</taxon>
    </lineage>
</organism>
<dbReference type="InParanoid" id="H0EYY1"/>
<dbReference type="HOGENOM" id="CLU_031281_2_3_1"/>
<reference evidence="2 3" key="1">
    <citation type="journal article" date="2012" name="Eukaryot. Cell">
        <title>Genome sequence of the fungus Glarea lozoyensis: the first genome sequence of a species from the Helotiaceae family.</title>
        <authorList>
            <person name="Youssar L."/>
            <person name="Gruening B.A."/>
            <person name="Erxleben A."/>
            <person name="Guenther S."/>
            <person name="Huettel W."/>
        </authorList>
    </citation>
    <scope>NUCLEOTIDE SEQUENCE [LARGE SCALE GENOMIC DNA]</scope>
    <source>
        <strain evidence="3">ATCC 74030 / MF5533</strain>
    </source>
</reference>
<dbReference type="OrthoDB" id="286301at2759"/>
<dbReference type="PANTHER" id="PTHR10900:SF77">
    <property type="entry name" value="FI19380P1"/>
    <property type="match status" value="1"/>
</dbReference>
<dbReference type="GO" id="GO:0016236">
    <property type="term" value="P:macroautophagy"/>
    <property type="evidence" value="ECO:0007669"/>
    <property type="project" value="TreeGrafter"/>
</dbReference>
<proteinExistence type="predicted"/>